<gene>
    <name evidence="2" type="ORF">Taro_037501</name>
</gene>
<name>A0A843W5V4_COLES</name>
<dbReference type="PANTHER" id="PTHR34560">
    <property type="entry name" value="POLYKETIDE CYCLASE/DEHYDRASE/LIPID TRANSPORT SUPERFAMILY PROTEIN"/>
    <property type="match status" value="1"/>
</dbReference>
<comment type="caution">
    <text evidence="2">The sequence shown here is derived from an EMBL/GenBank/DDBJ whole genome shotgun (WGS) entry which is preliminary data.</text>
</comment>
<feature type="compositionally biased region" description="Polar residues" evidence="1">
    <location>
        <begin position="483"/>
        <end position="496"/>
    </location>
</feature>
<dbReference type="SUPFAM" id="SSF55961">
    <property type="entry name" value="Bet v1-like"/>
    <property type="match status" value="1"/>
</dbReference>
<dbReference type="InterPro" id="IPR023393">
    <property type="entry name" value="START-like_dom_sf"/>
</dbReference>
<accession>A0A843W5V4</accession>
<feature type="compositionally biased region" description="Basic and acidic residues" evidence="1">
    <location>
        <begin position="470"/>
        <end position="482"/>
    </location>
</feature>
<reference evidence="2" key="1">
    <citation type="submission" date="2017-07" db="EMBL/GenBank/DDBJ databases">
        <title>Taro Niue Genome Assembly and Annotation.</title>
        <authorList>
            <person name="Atibalentja N."/>
            <person name="Keating K."/>
            <person name="Fields C.J."/>
        </authorList>
    </citation>
    <scope>NUCLEOTIDE SEQUENCE</scope>
    <source>
        <strain evidence="2">Niue_2</strain>
        <tissue evidence="2">Leaf</tissue>
    </source>
</reference>
<feature type="region of interest" description="Disordered" evidence="1">
    <location>
        <begin position="470"/>
        <end position="523"/>
    </location>
</feature>
<dbReference type="OrthoDB" id="17317at2759"/>
<proteinExistence type="predicted"/>
<evidence type="ECO:0000256" key="1">
    <source>
        <dbReference type="SAM" id="MobiDB-lite"/>
    </source>
</evidence>
<keyword evidence="3" id="KW-1185">Reference proteome</keyword>
<sequence>MVKQHKILEFRERLDNALASPGLSNENSIKSLVKNQLLRSPFCGTEGDLMNVIDKRSREVSNFVEMMRSVSLNDKEASKVAHTEWKIKQDTEQFRVMYREGPQGSPFHTLLAEGYVDGPLDVCLCVSWETTLYKKWWPQFNIPTFKIIMSTCLQKVRVGEEISLVRVKVPWPMSEREALLHYFELEYFEEDLVLVLLSTIHEGEDIDLSTHGFTNDGILEAKDVVRIDVIGGFVIQKISPTRCYFRTIANMDIKLDFVPPSLINFISRQLIGNGYKLFQKAVGSVARTDEDYREALKGQMYVRVREGVDPFYKSKTILAATKGEEKSTAFLSEEQEGRKSLTNLSAADNPQVGEIVVEKEEVEEEERDLYLEANQIIANPQTRVIANHKHHSKISPEVEHALNMLNEAIAIFRDLGSPVHNQIETLPSHSELQIAEKAEESTSLNERELQNYAAVKPPRVEMGNLCIETFRDDEVGPKERQSSDSGQNMPVSSPNESIAPDGDTARSRPMTPTHEGPSDGRSQVLTLDHMSKVFDEVSAEVNGARGSGRHEAVHLKKTKRKHRFCCLSFA</sequence>
<dbReference type="EMBL" id="NMUH01003268">
    <property type="protein sequence ID" value="MQM04709.1"/>
    <property type="molecule type" value="Genomic_DNA"/>
</dbReference>
<evidence type="ECO:0000313" key="2">
    <source>
        <dbReference type="EMBL" id="MQM04709.1"/>
    </source>
</evidence>
<dbReference type="CDD" id="cd08877">
    <property type="entry name" value="START_2"/>
    <property type="match status" value="1"/>
</dbReference>
<dbReference type="Gene3D" id="3.30.530.20">
    <property type="match status" value="1"/>
</dbReference>
<dbReference type="PANTHER" id="PTHR34560:SF1">
    <property type="entry name" value="START DOMAIN-CONTAINING PROTEIN"/>
    <property type="match status" value="1"/>
</dbReference>
<protein>
    <submittedName>
        <fullName evidence="2">Uncharacterized protein</fullName>
    </submittedName>
</protein>
<evidence type="ECO:0000313" key="3">
    <source>
        <dbReference type="Proteomes" id="UP000652761"/>
    </source>
</evidence>
<dbReference type="Proteomes" id="UP000652761">
    <property type="component" value="Unassembled WGS sequence"/>
</dbReference>
<dbReference type="AlphaFoldDB" id="A0A843W5V4"/>
<organism evidence="2 3">
    <name type="scientific">Colocasia esculenta</name>
    <name type="common">Wild taro</name>
    <name type="synonym">Arum esculentum</name>
    <dbReference type="NCBI Taxonomy" id="4460"/>
    <lineage>
        <taxon>Eukaryota</taxon>
        <taxon>Viridiplantae</taxon>
        <taxon>Streptophyta</taxon>
        <taxon>Embryophyta</taxon>
        <taxon>Tracheophyta</taxon>
        <taxon>Spermatophyta</taxon>
        <taxon>Magnoliopsida</taxon>
        <taxon>Liliopsida</taxon>
        <taxon>Araceae</taxon>
        <taxon>Aroideae</taxon>
        <taxon>Colocasieae</taxon>
        <taxon>Colocasia</taxon>
    </lineage>
</organism>